<dbReference type="AlphaFoldDB" id="A0A1R2C572"/>
<evidence type="ECO:0000313" key="1">
    <source>
        <dbReference type="EMBL" id="OMJ84156.1"/>
    </source>
</evidence>
<dbReference type="Proteomes" id="UP000187209">
    <property type="component" value="Unassembled WGS sequence"/>
</dbReference>
<organism evidence="1 2">
    <name type="scientific">Stentor coeruleus</name>
    <dbReference type="NCBI Taxonomy" id="5963"/>
    <lineage>
        <taxon>Eukaryota</taxon>
        <taxon>Sar</taxon>
        <taxon>Alveolata</taxon>
        <taxon>Ciliophora</taxon>
        <taxon>Postciliodesmatophora</taxon>
        <taxon>Heterotrichea</taxon>
        <taxon>Heterotrichida</taxon>
        <taxon>Stentoridae</taxon>
        <taxon>Stentor</taxon>
    </lineage>
</organism>
<evidence type="ECO:0000313" key="2">
    <source>
        <dbReference type="Proteomes" id="UP000187209"/>
    </source>
</evidence>
<proteinExistence type="predicted"/>
<accession>A0A1R2C572</accession>
<comment type="caution">
    <text evidence="1">The sequence shown here is derived from an EMBL/GenBank/DDBJ whole genome shotgun (WGS) entry which is preliminary data.</text>
</comment>
<dbReference type="EMBL" id="MPUH01000278">
    <property type="protein sequence ID" value="OMJ84156.1"/>
    <property type="molecule type" value="Genomic_DNA"/>
</dbReference>
<keyword evidence="2" id="KW-1185">Reference proteome</keyword>
<sequence length="132" mass="14909">MSSHISSVRKLRSNTKVLEVGTLRPPGRLISERNHKRLYSDVQSLQKMSTARAILKKLVTINKPQIPKFYTTTDSKNNKYQGLKVSTVSIASLHFGEYSPIALSETIIEKNLNTDNKKLDTTIVELIKILNN</sequence>
<name>A0A1R2C572_9CILI</name>
<gene>
    <name evidence="1" type="ORF">SteCoe_14782</name>
</gene>
<protein>
    <submittedName>
        <fullName evidence="1">Uncharacterized protein</fullName>
    </submittedName>
</protein>
<reference evidence="1 2" key="1">
    <citation type="submission" date="2016-11" db="EMBL/GenBank/DDBJ databases">
        <title>The macronuclear genome of Stentor coeruleus: a giant cell with tiny introns.</title>
        <authorList>
            <person name="Slabodnick M."/>
            <person name="Ruby J.G."/>
            <person name="Reiff S.B."/>
            <person name="Swart E.C."/>
            <person name="Gosai S."/>
            <person name="Prabakaran S."/>
            <person name="Witkowska E."/>
            <person name="Larue G.E."/>
            <person name="Fisher S."/>
            <person name="Freeman R.M."/>
            <person name="Gunawardena J."/>
            <person name="Chu W."/>
            <person name="Stover N.A."/>
            <person name="Gregory B.D."/>
            <person name="Nowacki M."/>
            <person name="Derisi J."/>
            <person name="Roy S.W."/>
            <person name="Marshall W.F."/>
            <person name="Sood P."/>
        </authorList>
    </citation>
    <scope>NUCLEOTIDE SEQUENCE [LARGE SCALE GENOMIC DNA]</scope>
    <source>
        <strain evidence="1">WM001</strain>
    </source>
</reference>